<feature type="region of interest" description="Disordered" evidence="1">
    <location>
        <begin position="120"/>
        <end position="165"/>
    </location>
</feature>
<reference evidence="2 3" key="1">
    <citation type="submission" date="2019-08" db="EMBL/GenBank/DDBJ databases">
        <title>Draft genome sequences of two oriental melons (Cucumis melo L. var makuwa).</title>
        <authorList>
            <person name="Kwon S.-Y."/>
        </authorList>
    </citation>
    <scope>NUCLEOTIDE SEQUENCE [LARGE SCALE GENOMIC DNA]</scope>
    <source>
        <strain evidence="3">cv. SW 3</strain>
        <tissue evidence="2">Leaf</tissue>
    </source>
</reference>
<accession>A0A5A7VMB1</accession>
<gene>
    <name evidence="2" type="ORF">E6C27_scaffold21G005470</name>
</gene>
<dbReference type="AlphaFoldDB" id="A0A5A7VMB1"/>
<protein>
    <recommendedName>
        <fullName evidence="4">Gag protease polyprotein</fullName>
    </recommendedName>
</protein>
<evidence type="ECO:0000313" key="3">
    <source>
        <dbReference type="Proteomes" id="UP000321393"/>
    </source>
</evidence>
<name>A0A5A7VMB1_CUCMM</name>
<dbReference type="EMBL" id="SSTE01000903">
    <property type="protein sequence ID" value="KAA0066449.1"/>
    <property type="molecule type" value="Genomic_DNA"/>
</dbReference>
<evidence type="ECO:0000256" key="1">
    <source>
        <dbReference type="SAM" id="MobiDB-lite"/>
    </source>
</evidence>
<evidence type="ECO:0000313" key="2">
    <source>
        <dbReference type="EMBL" id="KAA0066449.1"/>
    </source>
</evidence>
<organism evidence="2 3">
    <name type="scientific">Cucumis melo var. makuwa</name>
    <name type="common">Oriental melon</name>
    <dbReference type="NCBI Taxonomy" id="1194695"/>
    <lineage>
        <taxon>Eukaryota</taxon>
        <taxon>Viridiplantae</taxon>
        <taxon>Streptophyta</taxon>
        <taxon>Embryophyta</taxon>
        <taxon>Tracheophyta</taxon>
        <taxon>Spermatophyta</taxon>
        <taxon>Magnoliopsida</taxon>
        <taxon>eudicotyledons</taxon>
        <taxon>Gunneridae</taxon>
        <taxon>Pentapetalae</taxon>
        <taxon>rosids</taxon>
        <taxon>fabids</taxon>
        <taxon>Cucurbitales</taxon>
        <taxon>Cucurbitaceae</taxon>
        <taxon>Benincaseae</taxon>
        <taxon>Cucumis</taxon>
    </lineage>
</organism>
<proteinExistence type="predicted"/>
<evidence type="ECO:0008006" key="4">
    <source>
        <dbReference type="Google" id="ProtNLM"/>
    </source>
</evidence>
<dbReference type="Proteomes" id="UP000321393">
    <property type="component" value="Unassembled WGS sequence"/>
</dbReference>
<comment type="caution">
    <text evidence="2">The sequence shown here is derived from an EMBL/GenBank/DDBJ whole genome shotgun (WGS) entry which is preliminary data.</text>
</comment>
<feature type="region of interest" description="Disordered" evidence="1">
    <location>
        <begin position="58"/>
        <end position="77"/>
    </location>
</feature>
<feature type="compositionally biased region" description="Basic residues" evidence="1">
    <location>
        <begin position="123"/>
        <end position="132"/>
    </location>
</feature>
<sequence>MQPLRRLKLVLPHRRAAPPRRSQPPAVAPLRMQAAPRRLHYKLSRAAFLSQVEPHAQDHCTKPSRAGPCSFSSRATKPSLAPSIQNLRGISSVGAQALQPLFRLGPRCLESTLVSRLGLAKMPPRRGARRGGGRGGRGAGRGQPEEQPAVSAVDPNAPITQADLAAMEQRYQDMLQAALTPFLAAQQNQAAPVQA</sequence>